<keyword evidence="1" id="KW-0812">Transmembrane</keyword>
<feature type="transmembrane region" description="Helical" evidence="1">
    <location>
        <begin position="182"/>
        <end position="203"/>
    </location>
</feature>
<evidence type="ECO:0000313" key="2">
    <source>
        <dbReference type="EMBL" id="OZI29314.1"/>
    </source>
</evidence>
<evidence type="ECO:0008006" key="4">
    <source>
        <dbReference type="Google" id="ProtNLM"/>
    </source>
</evidence>
<keyword evidence="1" id="KW-1133">Transmembrane helix</keyword>
<sequence length="209" mass="22843">MSQRFESGIGVRVYTRPMQWVVPVAMLGCGFVFFALASLTTPPRILVAVAGALAWLIVLPLAAHRLFPTRDVATLTPDGLQFARRGQVPFAQIREWQFEDYLKLKRPGRLTLLVIPADRPERAWLQRAFPQALAAWQTRQPEGAAPILHTRFYGSALARGCGLAIMLASAALAWMLPGGADFRYYQYGLLASGLAVGAVLLLGGRPQAA</sequence>
<dbReference type="PROSITE" id="PS51257">
    <property type="entry name" value="PROKAR_LIPOPROTEIN"/>
    <property type="match status" value="1"/>
</dbReference>
<comment type="caution">
    <text evidence="2">The sequence shown here is derived from an EMBL/GenBank/DDBJ whole genome shotgun (WGS) entry which is preliminary data.</text>
</comment>
<gene>
    <name evidence="2" type="ORF">CEG14_22120</name>
</gene>
<evidence type="ECO:0000256" key="1">
    <source>
        <dbReference type="SAM" id="Phobius"/>
    </source>
</evidence>
<name>A0A261RW78_9BORD</name>
<accession>A0A261RW78</accession>
<dbReference type="AlphaFoldDB" id="A0A261RW78"/>
<keyword evidence="1" id="KW-0472">Membrane</keyword>
<dbReference type="Proteomes" id="UP000217005">
    <property type="component" value="Unassembled WGS sequence"/>
</dbReference>
<dbReference type="OrthoDB" id="8443694at2"/>
<dbReference type="EMBL" id="NEVL01000005">
    <property type="protein sequence ID" value="OZI29314.1"/>
    <property type="molecule type" value="Genomic_DNA"/>
</dbReference>
<evidence type="ECO:0000313" key="3">
    <source>
        <dbReference type="Proteomes" id="UP000217005"/>
    </source>
</evidence>
<feature type="transmembrane region" description="Helical" evidence="1">
    <location>
        <begin position="156"/>
        <end position="176"/>
    </location>
</feature>
<feature type="transmembrane region" description="Helical" evidence="1">
    <location>
        <begin position="20"/>
        <end position="39"/>
    </location>
</feature>
<reference evidence="2 3" key="1">
    <citation type="submission" date="2017-05" db="EMBL/GenBank/DDBJ databases">
        <title>Complete and WGS of Bordetella genogroups.</title>
        <authorList>
            <person name="Spilker T."/>
            <person name="LiPuma J."/>
        </authorList>
    </citation>
    <scope>NUCLEOTIDE SEQUENCE [LARGE SCALE GENOMIC DNA]</scope>
    <source>
        <strain evidence="2 3">AU17610</strain>
    </source>
</reference>
<protein>
    <recommendedName>
        <fullName evidence="4">PH domain-containing protein</fullName>
    </recommendedName>
</protein>
<proteinExistence type="predicted"/>
<dbReference type="RefSeq" id="WP_094828552.1">
    <property type="nucleotide sequence ID" value="NZ_NEVL01000005.1"/>
</dbReference>
<feature type="transmembrane region" description="Helical" evidence="1">
    <location>
        <begin position="45"/>
        <end position="63"/>
    </location>
</feature>
<organism evidence="2 3">
    <name type="scientific">Bordetella genomosp. 1</name>
    <dbReference type="NCBI Taxonomy" id="1395607"/>
    <lineage>
        <taxon>Bacteria</taxon>
        <taxon>Pseudomonadati</taxon>
        <taxon>Pseudomonadota</taxon>
        <taxon>Betaproteobacteria</taxon>
        <taxon>Burkholderiales</taxon>
        <taxon>Alcaligenaceae</taxon>
        <taxon>Bordetella</taxon>
    </lineage>
</organism>